<sequence>MFHLFEDSSSDSEEKAFQFEKQPIINKLGVQNIKVQDANQYYELFDATKKSTNEAKLLQKVKDLFLNKKEMDWYTETDLIQQQLSSSDEDYNNKMWNKKKYQKSKRYFDYKYYQFCWNCRQYGHEMKMCEVEKQLYCLICLSLNHSFYDCEQKLEKGNLNFDVQSPEAKCLNCLDLGHINCRFNNIKQQS</sequence>
<name>A0A8S1MW05_PARPR</name>
<protein>
    <recommendedName>
        <fullName evidence="3">CCHC-type domain-containing protein</fullName>
    </recommendedName>
</protein>
<reference evidence="1" key="1">
    <citation type="submission" date="2021-01" db="EMBL/GenBank/DDBJ databases">
        <authorList>
            <consortium name="Genoscope - CEA"/>
            <person name="William W."/>
        </authorList>
    </citation>
    <scope>NUCLEOTIDE SEQUENCE</scope>
</reference>
<evidence type="ECO:0000313" key="1">
    <source>
        <dbReference type="EMBL" id="CAD8084390.1"/>
    </source>
</evidence>
<accession>A0A8S1MW05</accession>
<gene>
    <name evidence="1" type="ORF">PPRIM_AZ9-3.1.T0720039</name>
</gene>
<evidence type="ECO:0008006" key="3">
    <source>
        <dbReference type="Google" id="ProtNLM"/>
    </source>
</evidence>
<keyword evidence="2" id="KW-1185">Reference proteome</keyword>
<dbReference type="EMBL" id="CAJJDM010000075">
    <property type="protein sequence ID" value="CAD8084390.1"/>
    <property type="molecule type" value="Genomic_DNA"/>
</dbReference>
<dbReference type="OMA" id="NQYYELF"/>
<organism evidence="1 2">
    <name type="scientific">Paramecium primaurelia</name>
    <dbReference type="NCBI Taxonomy" id="5886"/>
    <lineage>
        <taxon>Eukaryota</taxon>
        <taxon>Sar</taxon>
        <taxon>Alveolata</taxon>
        <taxon>Ciliophora</taxon>
        <taxon>Intramacronucleata</taxon>
        <taxon>Oligohymenophorea</taxon>
        <taxon>Peniculida</taxon>
        <taxon>Parameciidae</taxon>
        <taxon>Paramecium</taxon>
    </lineage>
</organism>
<comment type="caution">
    <text evidence="1">The sequence shown here is derived from an EMBL/GenBank/DDBJ whole genome shotgun (WGS) entry which is preliminary data.</text>
</comment>
<proteinExistence type="predicted"/>
<dbReference type="AlphaFoldDB" id="A0A8S1MW05"/>
<evidence type="ECO:0000313" key="2">
    <source>
        <dbReference type="Proteomes" id="UP000688137"/>
    </source>
</evidence>
<dbReference type="Proteomes" id="UP000688137">
    <property type="component" value="Unassembled WGS sequence"/>
</dbReference>